<name>A0A4Y2EG05_ARAVE</name>
<feature type="region of interest" description="Disordered" evidence="1">
    <location>
        <begin position="73"/>
        <end position="104"/>
    </location>
</feature>
<feature type="compositionally biased region" description="Basic and acidic residues" evidence="1">
    <location>
        <begin position="94"/>
        <end position="104"/>
    </location>
</feature>
<dbReference type="Proteomes" id="UP000499080">
    <property type="component" value="Unassembled WGS sequence"/>
</dbReference>
<proteinExistence type="predicted"/>
<gene>
    <name evidence="2" type="ORF">AVEN_35888_1</name>
</gene>
<reference evidence="2 3" key="1">
    <citation type="journal article" date="2019" name="Sci. Rep.">
        <title>Orb-weaving spider Araneus ventricosus genome elucidates the spidroin gene catalogue.</title>
        <authorList>
            <person name="Kono N."/>
            <person name="Nakamura H."/>
            <person name="Ohtoshi R."/>
            <person name="Moran D.A.P."/>
            <person name="Shinohara A."/>
            <person name="Yoshida Y."/>
            <person name="Fujiwara M."/>
            <person name="Mori M."/>
            <person name="Tomita M."/>
            <person name="Arakawa K."/>
        </authorList>
    </citation>
    <scope>NUCLEOTIDE SEQUENCE [LARGE SCALE GENOMIC DNA]</scope>
</reference>
<comment type="caution">
    <text evidence="2">The sequence shown here is derived from an EMBL/GenBank/DDBJ whole genome shotgun (WGS) entry which is preliminary data.</text>
</comment>
<dbReference type="AlphaFoldDB" id="A0A4Y2EG05"/>
<keyword evidence="3" id="KW-1185">Reference proteome</keyword>
<evidence type="ECO:0000313" key="2">
    <source>
        <dbReference type="EMBL" id="GBM28072.1"/>
    </source>
</evidence>
<evidence type="ECO:0000313" key="3">
    <source>
        <dbReference type="Proteomes" id="UP000499080"/>
    </source>
</evidence>
<protein>
    <submittedName>
        <fullName evidence="2">Uncharacterized protein</fullName>
    </submittedName>
</protein>
<organism evidence="2 3">
    <name type="scientific">Araneus ventricosus</name>
    <name type="common">Orbweaver spider</name>
    <name type="synonym">Epeira ventricosa</name>
    <dbReference type="NCBI Taxonomy" id="182803"/>
    <lineage>
        <taxon>Eukaryota</taxon>
        <taxon>Metazoa</taxon>
        <taxon>Ecdysozoa</taxon>
        <taxon>Arthropoda</taxon>
        <taxon>Chelicerata</taxon>
        <taxon>Arachnida</taxon>
        <taxon>Araneae</taxon>
        <taxon>Araneomorphae</taxon>
        <taxon>Entelegynae</taxon>
        <taxon>Araneoidea</taxon>
        <taxon>Araneidae</taxon>
        <taxon>Araneus</taxon>
    </lineage>
</organism>
<accession>A0A4Y2EG05</accession>
<sequence length="104" mass="11864">MIKSELLDVLTSPTKSVWKDLSNLESPLLEFVSLLRSKMAREPPTNPTASRWGWLGWKATLLTPQRQGKIFSGCEGPFRLNTHMQPLSRTRPRSSAEREKKLQS</sequence>
<evidence type="ECO:0000256" key="1">
    <source>
        <dbReference type="SAM" id="MobiDB-lite"/>
    </source>
</evidence>
<dbReference type="EMBL" id="BGPR01170201">
    <property type="protein sequence ID" value="GBM28072.1"/>
    <property type="molecule type" value="Genomic_DNA"/>
</dbReference>